<comment type="caution">
    <text evidence="1">The sequence shown here is derived from an EMBL/GenBank/DDBJ whole genome shotgun (WGS) entry which is preliminary data.</text>
</comment>
<dbReference type="RefSeq" id="WP_184585655.1">
    <property type="nucleotide sequence ID" value="NZ_JACHLI010000001.1"/>
</dbReference>
<reference evidence="1 2" key="1">
    <citation type="submission" date="2020-08" db="EMBL/GenBank/DDBJ databases">
        <title>Functional genomics of gut bacteria from endangered species of beetles.</title>
        <authorList>
            <person name="Carlos-Shanley C."/>
        </authorList>
    </citation>
    <scope>NUCLEOTIDE SEQUENCE [LARGE SCALE GENOMIC DNA]</scope>
    <source>
        <strain evidence="1 2">S00179</strain>
    </source>
</reference>
<evidence type="ECO:0000313" key="1">
    <source>
        <dbReference type="EMBL" id="MBB4861388.1"/>
    </source>
</evidence>
<accession>A0A7W7KFL6</accession>
<proteinExistence type="predicted"/>
<dbReference type="AlphaFoldDB" id="A0A7W7KFL6"/>
<protein>
    <submittedName>
        <fullName evidence="1">Uncharacterized protein</fullName>
    </submittedName>
</protein>
<organism evidence="1 2">
    <name type="scientific">Pseudomonas nitroreducens</name>
    <dbReference type="NCBI Taxonomy" id="46680"/>
    <lineage>
        <taxon>Bacteria</taxon>
        <taxon>Pseudomonadati</taxon>
        <taxon>Pseudomonadota</taxon>
        <taxon>Gammaproteobacteria</taxon>
        <taxon>Pseudomonadales</taxon>
        <taxon>Pseudomonadaceae</taxon>
        <taxon>Pseudomonas</taxon>
    </lineage>
</organism>
<name>A0A7W7KFL6_PSENT</name>
<dbReference type="Proteomes" id="UP000566995">
    <property type="component" value="Unassembled WGS sequence"/>
</dbReference>
<dbReference type="EMBL" id="JACHLI010000001">
    <property type="protein sequence ID" value="MBB4861388.1"/>
    <property type="molecule type" value="Genomic_DNA"/>
</dbReference>
<gene>
    <name evidence="1" type="ORF">HNP46_000199</name>
</gene>
<evidence type="ECO:0000313" key="2">
    <source>
        <dbReference type="Proteomes" id="UP000566995"/>
    </source>
</evidence>
<sequence>MFANPAKPIDIFMAIKVANKDASYKSASAKKKELWRCINGLNAYFTTHCRGQTRENSMSRQALIRELNG</sequence>